<reference evidence="1 2" key="2">
    <citation type="journal article" date="2011" name="Stand. Genomic Sci.">
        <title>Complete genome sequence of Leadbetterella byssophila type strain (4M15).</title>
        <authorList>
            <person name="Abt B."/>
            <person name="Teshima H."/>
            <person name="Lucas S."/>
            <person name="Lapidus A."/>
            <person name="Del Rio T.G."/>
            <person name="Nolan M."/>
            <person name="Tice H."/>
            <person name="Cheng J.F."/>
            <person name="Pitluck S."/>
            <person name="Liolios K."/>
            <person name="Pagani I."/>
            <person name="Ivanova N."/>
            <person name="Mavromatis K."/>
            <person name="Pati A."/>
            <person name="Tapia R."/>
            <person name="Han C."/>
            <person name="Goodwin L."/>
            <person name="Chen A."/>
            <person name="Palaniappan K."/>
            <person name="Land M."/>
            <person name="Hauser L."/>
            <person name="Chang Y.J."/>
            <person name="Jeffries C.D."/>
            <person name="Rohde M."/>
            <person name="Goker M."/>
            <person name="Tindall B.J."/>
            <person name="Detter J.C."/>
            <person name="Woyke T."/>
            <person name="Bristow J."/>
            <person name="Eisen J.A."/>
            <person name="Markowitz V."/>
            <person name="Hugenholtz P."/>
            <person name="Klenk H.P."/>
            <person name="Kyrpides N.C."/>
        </authorList>
    </citation>
    <scope>NUCLEOTIDE SEQUENCE [LARGE SCALE GENOMIC DNA]</scope>
    <source>
        <strain evidence="2">DSM 17132 / JCM 16389 / KACC 11308 / NBRC 106382 / 4M15</strain>
    </source>
</reference>
<name>E4RZA7_LEAB4</name>
<dbReference type="GO" id="GO:0003993">
    <property type="term" value="F:acid phosphatase activity"/>
    <property type="evidence" value="ECO:0007669"/>
    <property type="project" value="InterPro"/>
</dbReference>
<keyword evidence="2" id="KW-1185">Reference proteome</keyword>
<evidence type="ECO:0008006" key="3">
    <source>
        <dbReference type="Google" id="ProtNLM"/>
    </source>
</evidence>
<evidence type="ECO:0000313" key="1">
    <source>
        <dbReference type="EMBL" id="ADQ16446.1"/>
    </source>
</evidence>
<dbReference type="PROSITE" id="PS51257">
    <property type="entry name" value="PROKAR_LIPOPROTEIN"/>
    <property type="match status" value="1"/>
</dbReference>
<dbReference type="eggNOG" id="COG3656">
    <property type="taxonomic scope" value="Bacteria"/>
</dbReference>
<dbReference type="STRING" id="649349.Lbys_0684"/>
<sequence length="752" mass="79720">MKKGLIFLLFFLTACEEVYAPAPPKFGELNFSEIGPNSARIRAELSQIGDQNISEHGFVISEDSSAQLGTNASKLGTLNKTQPVPIEITSVMSGLKANTTYYASAYAVINSQTVFSPIASFKTSNILQPGIRTDEATNIKHDAATLNGAVTTKGTNAVSEYGFVWATAENPTTASTLKHSIKSGINNYPTTFNFNAGSLSPNTTYHYRAYVISNGVTSYGVNKTFKTQSVSQPGINTGNVSNIGTSTARLEGTISSAGSYPITERGVVWGTSANPTTSNSKSSLSGNVTNFPHTFGMDLSGLNINTTYYYRAYVISNGVTSYGENKSFKTLEASQPGITTGNASNIGNTNVRLEGTITKGGTYPITERGIVWATSANPTTSNSKSSLSGNVTSFPHTFGMDINGLQMNTTYHYRAYVISNGITTYGENKTFTTTNQVLPIIRTIEAKAGNNTATLFGSIDTKGSHNITEYGMVYGTSPNPTTANSKKEITGNVNNFPHSYSVEITGLNAGSTYHYRAYVIMNGVVAYGDSKSFTTSVSNPQVVTNAASNIGSLTATANARISSQGSFPITEMGIVWATTTNPTTANSKVSKSGSGISYPHDYSFNLSGLTSNTTYYYRAYVISNGQTHYGNTVSFKTDPFVIIVATSVSTSSSYTNLQASGIRASGTVNKGSANIVQIGFLYINNLTGTFNNATATKVIAPLPANMGNSYTFTGTILAPCNGSSSFRAYAIDDKGNTSYGNVVTITRTGCVN</sequence>
<dbReference type="RefSeq" id="WP_013407498.1">
    <property type="nucleotide sequence ID" value="NC_014655.1"/>
</dbReference>
<dbReference type="InterPro" id="IPR008963">
    <property type="entry name" value="Purple_acid_Pase-like_N"/>
</dbReference>
<accession>E4RZA7</accession>
<proteinExistence type="predicted"/>
<gene>
    <name evidence="1" type="ordered locus">Lbys_0684</name>
</gene>
<reference key="1">
    <citation type="submission" date="2010-11" db="EMBL/GenBank/DDBJ databases">
        <title>The complete genome of Leadbetterella byssophila DSM 17132.</title>
        <authorList>
            <consortium name="US DOE Joint Genome Institute (JGI-PGF)"/>
            <person name="Lucas S."/>
            <person name="Copeland A."/>
            <person name="Lapidus A."/>
            <person name="Glavina del Rio T."/>
            <person name="Dalin E."/>
            <person name="Tice H."/>
            <person name="Bruce D."/>
            <person name="Goodwin L."/>
            <person name="Pitluck S."/>
            <person name="Kyrpides N."/>
            <person name="Mavromatis K."/>
            <person name="Ivanova N."/>
            <person name="Teshima H."/>
            <person name="Brettin T."/>
            <person name="Detter J.C."/>
            <person name="Han C."/>
            <person name="Tapia R."/>
            <person name="Land M."/>
            <person name="Hauser L."/>
            <person name="Markowitz V."/>
            <person name="Cheng J.-F."/>
            <person name="Hugenholtz P."/>
            <person name="Woyke T."/>
            <person name="Wu D."/>
            <person name="Tindall B."/>
            <person name="Pomrenke H.G."/>
            <person name="Brambilla E."/>
            <person name="Klenk H.-P."/>
            <person name="Eisen J.A."/>
        </authorList>
    </citation>
    <scope>NUCLEOTIDE SEQUENCE [LARGE SCALE GENOMIC DNA]</scope>
    <source>
        <strain>DSM 17132</strain>
    </source>
</reference>
<dbReference type="EMBL" id="CP002305">
    <property type="protein sequence ID" value="ADQ16446.1"/>
    <property type="molecule type" value="Genomic_DNA"/>
</dbReference>
<dbReference type="AlphaFoldDB" id="E4RZA7"/>
<protein>
    <recommendedName>
        <fullName evidence="3">Fibronectin type III domain protein</fullName>
    </recommendedName>
</protein>
<dbReference type="GO" id="GO:0046872">
    <property type="term" value="F:metal ion binding"/>
    <property type="evidence" value="ECO:0007669"/>
    <property type="project" value="InterPro"/>
</dbReference>
<dbReference type="KEGG" id="lby:Lbys_0684"/>
<dbReference type="Proteomes" id="UP000007435">
    <property type="component" value="Chromosome"/>
</dbReference>
<organism evidence="1 2">
    <name type="scientific">Leadbetterella byssophila (strain DSM 17132 / JCM 16389 / KACC 11308 / NBRC 106382 / 4M15)</name>
    <dbReference type="NCBI Taxonomy" id="649349"/>
    <lineage>
        <taxon>Bacteria</taxon>
        <taxon>Pseudomonadati</taxon>
        <taxon>Bacteroidota</taxon>
        <taxon>Cytophagia</taxon>
        <taxon>Cytophagales</taxon>
        <taxon>Leadbetterellaceae</taxon>
        <taxon>Leadbetterella</taxon>
    </lineage>
</organism>
<dbReference type="OrthoDB" id="1490335at2"/>
<evidence type="ECO:0000313" key="2">
    <source>
        <dbReference type="Proteomes" id="UP000007435"/>
    </source>
</evidence>
<dbReference type="SUPFAM" id="SSF49363">
    <property type="entry name" value="Purple acid phosphatase, N-terminal domain"/>
    <property type="match status" value="1"/>
</dbReference>
<dbReference type="HOGENOM" id="CLU_352585_0_0_10"/>